<dbReference type="OMA" id="TICANHR"/>
<dbReference type="PANTHER" id="PTHR24379:SF121">
    <property type="entry name" value="C2H2-TYPE DOMAIN-CONTAINING PROTEIN"/>
    <property type="match status" value="1"/>
</dbReference>
<dbReference type="InterPro" id="IPR036236">
    <property type="entry name" value="Znf_C2H2_sf"/>
</dbReference>
<keyword evidence="2" id="KW-0677">Repeat</keyword>
<dbReference type="EMBL" id="VCGU01000458">
    <property type="protein sequence ID" value="TRY64114.1"/>
    <property type="molecule type" value="Genomic_DNA"/>
</dbReference>
<dbReference type="STRING" id="6832.A0A553NF89"/>
<keyword evidence="4" id="KW-0862">Zinc</keyword>
<feature type="region of interest" description="Disordered" evidence="6">
    <location>
        <begin position="724"/>
        <end position="863"/>
    </location>
</feature>
<accession>A0A553NF89</accession>
<evidence type="ECO:0000256" key="6">
    <source>
        <dbReference type="SAM" id="MobiDB-lite"/>
    </source>
</evidence>
<dbReference type="PROSITE" id="PS00028">
    <property type="entry name" value="ZINC_FINGER_C2H2_1"/>
    <property type="match status" value="3"/>
</dbReference>
<comment type="caution">
    <text evidence="8">The sequence shown here is derived from an EMBL/GenBank/DDBJ whole genome shotgun (WGS) entry which is preliminary data.</text>
</comment>
<feature type="domain" description="C2H2-type" evidence="7">
    <location>
        <begin position="590"/>
        <end position="618"/>
    </location>
</feature>
<dbReference type="PROSITE" id="PS50157">
    <property type="entry name" value="ZINC_FINGER_C2H2_2"/>
    <property type="match status" value="2"/>
</dbReference>
<dbReference type="AlphaFoldDB" id="A0A553NF89"/>
<dbReference type="GO" id="GO:0008270">
    <property type="term" value="F:zinc ion binding"/>
    <property type="evidence" value="ECO:0007669"/>
    <property type="project" value="UniProtKB-KW"/>
</dbReference>
<dbReference type="SMART" id="SM00355">
    <property type="entry name" value="ZnF_C2H2"/>
    <property type="match status" value="6"/>
</dbReference>
<feature type="compositionally biased region" description="Basic and acidic residues" evidence="6">
    <location>
        <begin position="750"/>
        <end position="767"/>
    </location>
</feature>
<feature type="compositionally biased region" description="Basic and acidic residues" evidence="6">
    <location>
        <begin position="825"/>
        <end position="834"/>
    </location>
</feature>
<feature type="domain" description="C2H2-type" evidence="7">
    <location>
        <begin position="396"/>
        <end position="424"/>
    </location>
</feature>
<evidence type="ECO:0000256" key="1">
    <source>
        <dbReference type="ARBA" id="ARBA00022723"/>
    </source>
</evidence>
<evidence type="ECO:0000256" key="3">
    <source>
        <dbReference type="ARBA" id="ARBA00022771"/>
    </source>
</evidence>
<dbReference type="PANTHER" id="PTHR24379">
    <property type="entry name" value="KRAB AND ZINC FINGER DOMAIN-CONTAINING"/>
    <property type="match status" value="1"/>
</dbReference>
<keyword evidence="3 5" id="KW-0863">Zinc-finger</keyword>
<evidence type="ECO:0000313" key="9">
    <source>
        <dbReference type="Proteomes" id="UP000318571"/>
    </source>
</evidence>
<feature type="compositionally biased region" description="Polar residues" evidence="6">
    <location>
        <begin position="724"/>
        <end position="747"/>
    </location>
</feature>
<keyword evidence="1" id="KW-0479">Metal-binding</keyword>
<name>A0A553NF89_TIGCA</name>
<dbReference type="SUPFAM" id="SSF57667">
    <property type="entry name" value="beta-beta-alpha zinc fingers"/>
    <property type="match status" value="2"/>
</dbReference>
<evidence type="ECO:0000256" key="4">
    <source>
        <dbReference type="ARBA" id="ARBA00022833"/>
    </source>
</evidence>
<proteinExistence type="predicted"/>
<dbReference type="Pfam" id="PF12874">
    <property type="entry name" value="zf-met"/>
    <property type="match status" value="2"/>
</dbReference>
<evidence type="ECO:0000256" key="5">
    <source>
        <dbReference type="PROSITE-ProRule" id="PRU00042"/>
    </source>
</evidence>
<evidence type="ECO:0000313" key="8">
    <source>
        <dbReference type="EMBL" id="TRY64114.1"/>
    </source>
</evidence>
<gene>
    <name evidence="8" type="ORF">TCAL_00357</name>
</gene>
<sequence>MLSVKHPCRTPSSSSVCKCALGQNSAIECGPPSSSEIALQTLSELEAANSLPGANKTVRISWIILSRLGVNYLVNPSTYLHLTICANHRKEYLDSWRVGWFCRYPAHRQLSRQSDTHGLTAEDSELITFMMAVKILQKTQEVVPISGRICKVCKSHYEEAYPTKAGQKMVIVLSSNNYGRPAITAPSPFGPPEVDEPPVPSGEDPLALFVEEGFPMKTEVLDPDDPDDPDCPIMQNELNDEEFEDLVEIKDEVIDPKDIVEPPIVPLERAGTPPTIVRDDQTLLEEDGESLFSEDSDDDRTWMPEVTKSPVTKKDRPVRSKKRKASQPAETRPEGGVSKPGSSPAQPGKKGEQHYFCKICKISFFKHTSYKQHMHSSQKAHKEALNKAKEDEEEEFECSDCCIAFQNREARAKHMSVEHAGGKDLNYCLICEVQLKNESAFKSHNSKMHLERSKRMYYCRECDATFLCKVLHQTHIKTHRLWSGEAPGLQCQVCGKVFMSKQLVQFQRHQETHDADTGEDCPCSDCRAKSSSSPLSKKKKANEKAGLKDNLLVKMQSKFITQVEETDPDDVEIVVPQDSDLEVLKGKLPFQCGLCHSRYDSVKELDKHVQISHSNKAKSSESKAINKSAKVIKVIGSTQEENDAKSVGKKTKVTKPSERNWQECADRNWAAEFGYGKSRLLAPSDSDGLLSAMKTKFKHENGEEAEGKDEIPDVGDGFQIYRSRTLNGRSKASPQKTPRTLSASSLSTRKRIEVLMKKAQRMHEEREKKRRKKVGNQIEPEKNSPGNTDKKSKAPASPKKSPKSKNTKSKANNAKTKKPRHQKPSAKEKQVKESRPKKRKTLVVNESDASAKSSEEGEALEENLEEDLLEEDDDDFVGFEDEDESLLIPMVNGWVCEKQPGDNGYLTSFWSPDGGHFTSLDLIAEHLKKINSELSLTVFEKAVQRVPKHTSNQLTDIMDEIVDEFQDDISDSEMDDEITLKVPVQKRS</sequence>
<dbReference type="OrthoDB" id="6382852at2759"/>
<organism evidence="8 9">
    <name type="scientific">Tigriopus californicus</name>
    <name type="common">Marine copepod</name>
    <dbReference type="NCBI Taxonomy" id="6832"/>
    <lineage>
        <taxon>Eukaryota</taxon>
        <taxon>Metazoa</taxon>
        <taxon>Ecdysozoa</taxon>
        <taxon>Arthropoda</taxon>
        <taxon>Crustacea</taxon>
        <taxon>Multicrustacea</taxon>
        <taxon>Hexanauplia</taxon>
        <taxon>Copepoda</taxon>
        <taxon>Harpacticoida</taxon>
        <taxon>Harpacticidae</taxon>
        <taxon>Tigriopus</taxon>
    </lineage>
</organism>
<dbReference type="InterPro" id="IPR013087">
    <property type="entry name" value="Znf_C2H2_type"/>
</dbReference>
<feature type="compositionally biased region" description="Basic residues" evidence="6">
    <location>
        <begin position="815"/>
        <end position="824"/>
    </location>
</feature>
<dbReference type="Gene3D" id="3.30.160.60">
    <property type="entry name" value="Classic Zinc Finger"/>
    <property type="match status" value="1"/>
</dbReference>
<feature type="region of interest" description="Disordered" evidence="6">
    <location>
        <begin position="260"/>
        <end position="350"/>
    </location>
</feature>
<evidence type="ECO:0000259" key="7">
    <source>
        <dbReference type="PROSITE" id="PS50157"/>
    </source>
</evidence>
<keyword evidence="9" id="KW-1185">Reference proteome</keyword>
<dbReference type="Proteomes" id="UP000318571">
    <property type="component" value="Chromosome 10"/>
</dbReference>
<reference evidence="8 9" key="1">
    <citation type="journal article" date="2018" name="Nat. Ecol. Evol.">
        <title>Genomic signatures of mitonuclear coevolution across populations of Tigriopus californicus.</title>
        <authorList>
            <person name="Barreto F.S."/>
            <person name="Watson E.T."/>
            <person name="Lima T.G."/>
            <person name="Willett C.S."/>
            <person name="Edmands S."/>
            <person name="Li W."/>
            <person name="Burton R.S."/>
        </authorList>
    </citation>
    <scope>NUCLEOTIDE SEQUENCE [LARGE SCALE GENOMIC DNA]</scope>
    <source>
        <strain evidence="8 9">San Diego</strain>
    </source>
</reference>
<feature type="compositionally biased region" description="Acidic residues" evidence="6">
    <location>
        <begin position="282"/>
        <end position="298"/>
    </location>
</feature>
<evidence type="ECO:0000256" key="2">
    <source>
        <dbReference type="ARBA" id="ARBA00022737"/>
    </source>
</evidence>
<protein>
    <recommendedName>
        <fullName evidence="7">C2H2-type domain-containing protein</fullName>
    </recommendedName>
</protein>